<dbReference type="SUPFAM" id="SSF52821">
    <property type="entry name" value="Rhodanese/Cell cycle control phosphatase"/>
    <property type="match status" value="1"/>
</dbReference>
<evidence type="ECO:0000313" key="2">
    <source>
        <dbReference type="EMBL" id="KEJ93705.1"/>
    </source>
</evidence>
<dbReference type="PANTHER" id="PTHR44086">
    <property type="entry name" value="THIOSULFATE SULFURTRANSFERASE RDL2, MITOCHONDRIAL-RELATED"/>
    <property type="match status" value="1"/>
</dbReference>
<dbReference type="RefSeq" id="WP_037931842.1">
    <property type="nucleotide sequence ID" value="NZ_CP054604.1"/>
</dbReference>
<dbReference type="Proteomes" id="UP000027746">
    <property type="component" value="Unassembled WGS sequence"/>
</dbReference>
<name>A0A073IVR0_9RHOB</name>
<dbReference type="GeneID" id="68872276"/>
<comment type="caution">
    <text evidence="2">The sequence shown here is derived from an EMBL/GenBank/DDBJ whole genome shotgun (WGS) entry which is preliminary data.</text>
</comment>
<protein>
    <recommendedName>
        <fullName evidence="1">Rhodanese domain-containing protein</fullName>
    </recommendedName>
</protein>
<gene>
    <name evidence="2" type="ORF">SUH3_16150</name>
</gene>
<organism evidence="2 3">
    <name type="scientific">Pseudosulfitobacter pseudonitzschiae</name>
    <dbReference type="NCBI Taxonomy" id="1402135"/>
    <lineage>
        <taxon>Bacteria</taxon>
        <taxon>Pseudomonadati</taxon>
        <taxon>Pseudomonadota</taxon>
        <taxon>Alphaproteobacteria</taxon>
        <taxon>Rhodobacterales</taxon>
        <taxon>Roseobacteraceae</taxon>
        <taxon>Pseudosulfitobacter</taxon>
    </lineage>
</organism>
<feature type="domain" description="Rhodanese" evidence="1">
    <location>
        <begin position="28"/>
        <end position="128"/>
    </location>
</feature>
<dbReference type="GO" id="GO:0004792">
    <property type="term" value="F:thiosulfate-cyanide sulfurtransferase activity"/>
    <property type="evidence" value="ECO:0007669"/>
    <property type="project" value="TreeGrafter"/>
</dbReference>
<evidence type="ECO:0000259" key="1">
    <source>
        <dbReference type="PROSITE" id="PS50206"/>
    </source>
</evidence>
<sequence length="128" mass="13201">MTKSMKDLVADAKTRVETIRPGDAQAAQARGDLILDVREPSELDSDGAVDGAIHIPRGLLESQADPDTGKGHDALVALRHSEGCVHVLCASGARAALAADTLTTMGYSAKVIDGGLGGWKEAGLPIKS</sequence>
<dbReference type="EMBL" id="JAMD01000031">
    <property type="protein sequence ID" value="KEJ93705.1"/>
    <property type="molecule type" value="Genomic_DNA"/>
</dbReference>
<reference evidence="2 3" key="1">
    <citation type="submission" date="2014-01" db="EMBL/GenBank/DDBJ databases">
        <title>Sulfitobacter sp. H3 (MCCC 1A00686) Genome Sequencing.</title>
        <authorList>
            <person name="Lai Q."/>
            <person name="Hong Z."/>
        </authorList>
    </citation>
    <scope>NUCLEOTIDE SEQUENCE [LARGE SCALE GENOMIC DNA]</scope>
    <source>
        <strain evidence="2 3">H3</strain>
    </source>
</reference>
<dbReference type="Gene3D" id="3.40.250.10">
    <property type="entry name" value="Rhodanese-like domain"/>
    <property type="match status" value="1"/>
</dbReference>
<dbReference type="PANTHER" id="PTHR44086:SF10">
    <property type="entry name" value="THIOSULFATE SULFURTRANSFERASE_RHODANESE-LIKE DOMAIN-CONTAINING PROTEIN 3"/>
    <property type="match status" value="1"/>
</dbReference>
<dbReference type="Pfam" id="PF00581">
    <property type="entry name" value="Rhodanese"/>
    <property type="match status" value="1"/>
</dbReference>
<accession>A0A073IVR0</accession>
<keyword evidence="3" id="KW-1185">Reference proteome</keyword>
<proteinExistence type="predicted"/>
<dbReference type="InterPro" id="IPR001763">
    <property type="entry name" value="Rhodanese-like_dom"/>
</dbReference>
<dbReference type="PROSITE" id="PS50206">
    <property type="entry name" value="RHODANESE_3"/>
    <property type="match status" value="1"/>
</dbReference>
<dbReference type="AlphaFoldDB" id="A0A073IVR0"/>
<dbReference type="InterPro" id="IPR036873">
    <property type="entry name" value="Rhodanese-like_dom_sf"/>
</dbReference>
<evidence type="ECO:0000313" key="3">
    <source>
        <dbReference type="Proteomes" id="UP000027746"/>
    </source>
</evidence>
<dbReference type="SMART" id="SM00450">
    <property type="entry name" value="RHOD"/>
    <property type="match status" value="1"/>
</dbReference>